<dbReference type="EMBL" id="CP034549">
    <property type="protein sequence ID" value="AZQ44052.1"/>
    <property type="molecule type" value="Genomic_DNA"/>
</dbReference>
<evidence type="ECO:0000313" key="13">
    <source>
        <dbReference type="Proteomes" id="UP000279600"/>
    </source>
</evidence>
<dbReference type="GO" id="GO:0000731">
    <property type="term" value="P:DNA synthesis involved in DNA repair"/>
    <property type="evidence" value="ECO:0007669"/>
    <property type="project" value="TreeGrafter"/>
</dbReference>
<accession>A0A3S9MY42</accession>
<dbReference type="GO" id="GO:0005524">
    <property type="term" value="F:ATP binding"/>
    <property type="evidence" value="ECO:0007669"/>
    <property type="project" value="UniProtKB-UniRule"/>
</dbReference>
<dbReference type="GO" id="GO:0009432">
    <property type="term" value="P:SOS response"/>
    <property type="evidence" value="ECO:0007669"/>
    <property type="project" value="UniProtKB-UniRule"/>
</dbReference>
<dbReference type="PROSITE" id="PS00618">
    <property type="entry name" value="RECF_2"/>
    <property type="match status" value="1"/>
</dbReference>
<keyword evidence="5 9" id="KW-0235">DNA replication</keyword>
<keyword evidence="6 9" id="KW-0547">Nucleotide-binding</keyword>
<dbReference type="PANTHER" id="PTHR32182">
    <property type="entry name" value="DNA REPLICATION AND REPAIR PROTEIN RECF"/>
    <property type="match status" value="1"/>
</dbReference>
<dbReference type="Gene3D" id="1.20.1050.90">
    <property type="entry name" value="RecF/RecN/SMC, N-terminal domain"/>
    <property type="match status" value="1"/>
</dbReference>
<keyword evidence="4 9" id="KW-0963">Cytoplasm</keyword>
<keyword evidence="9 10" id="KW-0227">DNA damage</keyword>
<name>A0A3S9MY42_9FLAO</name>
<dbReference type="AlphaFoldDB" id="A0A3S9MY42"/>
<evidence type="ECO:0000256" key="7">
    <source>
        <dbReference type="ARBA" id="ARBA00022840"/>
    </source>
</evidence>
<comment type="subcellular location">
    <subcellularLocation>
        <location evidence="1 9 10">Cytoplasm</location>
    </subcellularLocation>
</comment>
<evidence type="ECO:0000256" key="5">
    <source>
        <dbReference type="ARBA" id="ARBA00022705"/>
    </source>
</evidence>
<dbReference type="InterPro" id="IPR001238">
    <property type="entry name" value="DNA-binding_RecF"/>
</dbReference>
<dbReference type="GO" id="GO:0006260">
    <property type="term" value="P:DNA replication"/>
    <property type="evidence" value="ECO:0007669"/>
    <property type="project" value="UniProtKB-UniRule"/>
</dbReference>
<dbReference type="PANTHER" id="PTHR32182:SF0">
    <property type="entry name" value="DNA REPLICATION AND REPAIR PROTEIN RECF"/>
    <property type="match status" value="1"/>
</dbReference>
<evidence type="ECO:0000256" key="10">
    <source>
        <dbReference type="RuleBase" id="RU000578"/>
    </source>
</evidence>
<dbReference type="HAMAP" id="MF_00365">
    <property type="entry name" value="RecF"/>
    <property type="match status" value="1"/>
</dbReference>
<gene>
    <name evidence="9" type="primary">recF</name>
    <name evidence="12" type="ORF">EJ995_07330</name>
</gene>
<keyword evidence="7 9" id="KW-0067">ATP-binding</keyword>
<dbReference type="Proteomes" id="UP000279600">
    <property type="component" value="Chromosome"/>
</dbReference>
<dbReference type="InterPro" id="IPR003395">
    <property type="entry name" value="RecF/RecN/SMC_N"/>
</dbReference>
<organism evidence="12 13">
    <name type="scientific">Nonlabens ponticola</name>
    <dbReference type="NCBI Taxonomy" id="2496866"/>
    <lineage>
        <taxon>Bacteria</taxon>
        <taxon>Pseudomonadati</taxon>
        <taxon>Bacteroidota</taxon>
        <taxon>Flavobacteriia</taxon>
        <taxon>Flavobacteriales</taxon>
        <taxon>Flavobacteriaceae</taxon>
        <taxon>Nonlabens</taxon>
    </lineage>
</organism>
<protein>
    <recommendedName>
        <fullName evidence="3 9">DNA replication and repair protein RecF</fullName>
    </recommendedName>
</protein>
<evidence type="ECO:0000256" key="3">
    <source>
        <dbReference type="ARBA" id="ARBA00020170"/>
    </source>
</evidence>
<proteinExistence type="inferred from homology"/>
<keyword evidence="9 10" id="KW-0234">DNA repair</keyword>
<keyword evidence="8 9" id="KW-0238">DNA-binding</keyword>
<feature type="domain" description="RecF/RecN/SMC N-terminal" evidence="11">
    <location>
        <begin position="3"/>
        <end position="341"/>
    </location>
</feature>
<keyword evidence="13" id="KW-1185">Reference proteome</keyword>
<sequence length="360" mass="41443">MRLNNLSLVNYKSFDSADFELDPRINCFVGNNGVGKTNVLDAVYHLAFAKSYFNPITLQNIRHDQDFFVINGQFEKKNKQEQVVVSAKRGAKRVVKRNGKLYEKISDHIGLIPLVIISPADRDLIIEGSDTRRKFLDAVISLGNHQYLTSVINYNKLKDQRNALLKYFAANHKFDSDALAVYDEQMIPLGTYIHEQRTSFLERFTPIFKEFYQKISRSASEQVDIFYKSDFTDVDPASVFKNAQQKDLQLQYTSAGVHKDDLIFNLDGHAVKKYGSQGQQKSFLTALKLAQFELIKNETGTTPILLLDDIFDKLDEDRVSQIIEMVNNDQFGQLFISDTHPDRTERVIKETHQSYKMFQL</sequence>
<dbReference type="PROSITE" id="PS00617">
    <property type="entry name" value="RECF_1"/>
    <property type="match status" value="1"/>
</dbReference>
<dbReference type="InterPro" id="IPR018078">
    <property type="entry name" value="DNA-binding_RecF_CS"/>
</dbReference>
<evidence type="ECO:0000256" key="1">
    <source>
        <dbReference type="ARBA" id="ARBA00004496"/>
    </source>
</evidence>
<evidence type="ECO:0000256" key="8">
    <source>
        <dbReference type="ARBA" id="ARBA00023125"/>
    </source>
</evidence>
<dbReference type="GO" id="GO:0003697">
    <property type="term" value="F:single-stranded DNA binding"/>
    <property type="evidence" value="ECO:0007669"/>
    <property type="project" value="UniProtKB-UniRule"/>
</dbReference>
<dbReference type="RefSeq" id="WP_126447107.1">
    <property type="nucleotide sequence ID" value="NZ_CP034549.1"/>
</dbReference>
<dbReference type="GO" id="GO:0005737">
    <property type="term" value="C:cytoplasm"/>
    <property type="evidence" value="ECO:0007669"/>
    <property type="project" value="UniProtKB-SubCell"/>
</dbReference>
<dbReference type="Gene3D" id="3.40.50.300">
    <property type="entry name" value="P-loop containing nucleotide triphosphate hydrolases"/>
    <property type="match status" value="1"/>
</dbReference>
<feature type="binding site" evidence="9">
    <location>
        <begin position="30"/>
        <end position="37"/>
    </location>
    <ligand>
        <name>ATP</name>
        <dbReference type="ChEBI" id="CHEBI:30616"/>
    </ligand>
</feature>
<dbReference type="KEGG" id="noj:EJ995_07330"/>
<dbReference type="NCBIfam" id="TIGR00611">
    <property type="entry name" value="recf"/>
    <property type="match status" value="1"/>
</dbReference>
<dbReference type="InterPro" id="IPR042174">
    <property type="entry name" value="RecF_2"/>
</dbReference>
<dbReference type="Pfam" id="PF02463">
    <property type="entry name" value="SMC_N"/>
    <property type="match status" value="1"/>
</dbReference>
<dbReference type="InterPro" id="IPR027417">
    <property type="entry name" value="P-loop_NTPase"/>
</dbReference>
<dbReference type="GO" id="GO:0006302">
    <property type="term" value="P:double-strand break repair"/>
    <property type="evidence" value="ECO:0007669"/>
    <property type="project" value="TreeGrafter"/>
</dbReference>
<dbReference type="OrthoDB" id="9803889at2"/>
<evidence type="ECO:0000256" key="9">
    <source>
        <dbReference type="HAMAP-Rule" id="MF_00365"/>
    </source>
</evidence>
<comment type="function">
    <text evidence="9 10">The RecF protein is involved in DNA metabolism; it is required for DNA replication and normal SOS inducibility. RecF binds preferentially to single-stranded, linear DNA. It also seems to bind ATP.</text>
</comment>
<reference evidence="12 13" key="1">
    <citation type="submission" date="2018-12" db="EMBL/GenBank/DDBJ databases">
        <title>Complete genome of Nonlabens sp. MJ115.</title>
        <authorList>
            <person name="Choi H.S."/>
            <person name="Jung J."/>
        </authorList>
    </citation>
    <scope>NUCLEOTIDE SEQUENCE [LARGE SCALE GENOMIC DNA]</scope>
    <source>
        <strain evidence="12 13">MJ115</strain>
    </source>
</reference>
<evidence type="ECO:0000256" key="6">
    <source>
        <dbReference type="ARBA" id="ARBA00022741"/>
    </source>
</evidence>
<dbReference type="SUPFAM" id="SSF52540">
    <property type="entry name" value="P-loop containing nucleoside triphosphate hydrolases"/>
    <property type="match status" value="1"/>
</dbReference>
<keyword evidence="9 10" id="KW-0742">SOS response</keyword>
<evidence type="ECO:0000256" key="2">
    <source>
        <dbReference type="ARBA" id="ARBA00008016"/>
    </source>
</evidence>
<comment type="similarity">
    <text evidence="2 9 10">Belongs to the RecF family.</text>
</comment>
<evidence type="ECO:0000313" key="12">
    <source>
        <dbReference type="EMBL" id="AZQ44052.1"/>
    </source>
</evidence>
<evidence type="ECO:0000256" key="4">
    <source>
        <dbReference type="ARBA" id="ARBA00022490"/>
    </source>
</evidence>
<evidence type="ECO:0000259" key="11">
    <source>
        <dbReference type="Pfam" id="PF02463"/>
    </source>
</evidence>